<dbReference type="InterPro" id="IPR011042">
    <property type="entry name" value="6-blade_b-propeller_TolB-like"/>
</dbReference>
<dbReference type="GO" id="GO:0008270">
    <property type="term" value="F:zinc ion binding"/>
    <property type="evidence" value="ECO:0007669"/>
    <property type="project" value="UniProtKB-KW"/>
</dbReference>
<dbReference type="InterPro" id="IPR050952">
    <property type="entry name" value="TRIM-NHL_E3_ligases"/>
</dbReference>
<evidence type="ECO:0008006" key="5">
    <source>
        <dbReference type="Google" id="ProtNLM"/>
    </source>
</evidence>
<dbReference type="SUPFAM" id="SSF101898">
    <property type="entry name" value="NHL repeat"/>
    <property type="match status" value="1"/>
</dbReference>
<feature type="signal peptide" evidence="2">
    <location>
        <begin position="1"/>
        <end position="28"/>
    </location>
</feature>
<dbReference type="Gene3D" id="2.120.10.30">
    <property type="entry name" value="TolB, C-terminal domain"/>
    <property type="match status" value="1"/>
</dbReference>
<accession>A0A1M7KST0</accession>
<dbReference type="EMBL" id="FRCT01000010">
    <property type="protein sequence ID" value="SHM68558.1"/>
    <property type="molecule type" value="Genomic_DNA"/>
</dbReference>
<dbReference type="SUPFAM" id="SSF48452">
    <property type="entry name" value="TPR-like"/>
    <property type="match status" value="1"/>
</dbReference>
<dbReference type="PANTHER" id="PTHR24104:SF25">
    <property type="entry name" value="PROTEIN LIN-41"/>
    <property type="match status" value="1"/>
</dbReference>
<evidence type="ECO:0000256" key="2">
    <source>
        <dbReference type="SAM" id="SignalP"/>
    </source>
</evidence>
<dbReference type="Gene3D" id="1.25.40.10">
    <property type="entry name" value="Tetratricopeptide repeat domain"/>
    <property type="match status" value="1"/>
</dbReference>
<keyword evidence="1" id="KW-1133">Transmembrane helix</keyword>
<dbReference type="AlphaFoldDB" id="A0A1M7KST0"/>
<organism evidence="3 4">
    <name type="scientific">Ruminococcus flavefaciens</name>
    <dbReference type="NCBI Taxonomy" id="1265"/>
    <lineage>
        <taxon>Bacteria</taxon>
        <taxon>Bacillati</taxon>
        <taxon>Bacillota</taxon>
        <taxon>Clostridia</taxon>
        <taxon>Eubacteriales</taxon>
        <taxon>Oscillospiraceae</taxon>
        <taxon>Ruminococcus</taxon>
    </lineage>
</organism>
<dbReference type="Proteomes" id="UP000184394">
    <property type="component" value="Unassembled WGS sequence"/>
</dbReference>
<evidence type="ECO:0000313" key="3">
    <source>
        <dbReference type="EMBL" id="SHM68558.1"/>
    </source>
</evidence>
<dbReference type="OrthoDB" id="9799230at2"/>
<reference evidence="3 4" key="1">
    <citation type="submission" date="2016-11" db="EMBL/GenBank/DDBJ databases">
        <authorList>
            <person name="Jaros S."/>
            <person name="Januszkiewicz K."/>
            <person name="Wedrychowicz H."/>
        </authorList>
    </citation>
    <scope>NUCLEOTIDE SEQUENCE [LARGE SCALE GENOMIC DNA]</scope>
    <source>
        <strain evidence="3 4">Y1</strain>
    </source>
</reference>
<proteinExistence type="predicted"/>
<name>A0A1M7KST0_RUMFL</name>
<keyword evidence="1" id="KW-0472">Membrane</keyword>
<dbReference type="PANTHER" id="PTHR24104">
    <property type="entry name" value="E3 UBIQUITIN-PROTEIN LIGASE NHLRC1-RELATED"/>
    <property type="match status" value="1"/>
</dbReference>
<sequence>MNMKKKLMGVISALAALCISMTASVVSAAEPYDSYNYDRWGEAVPSQAGFSAERSVSGYDLGVGAFDSPSDIFCDHEHIFYIVDTGNDRIVAVNPDFDDVVKVYDSFTMPDGSKTTLNKPMGVYVSAENDYIYIADSDNSRVLISDKYGNVQGEIKKPESEVYDQKRTFLPQRVLADKAGNVYVVLGNITTGAAMFAPDGSFMGFYGANRVEPTAKIVSNYIRSIFMSDEKKAKRKRTVPTGITSFDIDGDFIFTCTSSSTQTTDTVKKLNAAGKNIFADLELSFGDFRPVYDTSQNKVLSPAIVDIDVAEDGCINCLDFTTGRVFQYDEDCNLLFITGAVAKQTGGFDHAAALESLDNDLYVLDSSKDTVTIFRETSFGKAVHKAAALYNAGYYEEALGPWQDVLKRDGNYHRAYVGIASALLRKGDYKGAMKYAKLSDSGDIYNKAFEGYRREFLKEHFTAIAAGLVLLTAGLIACGRIRKKRRARKAAEKISEKEEKQT</sequence>
<evidence type="ECO:0000313" key="4">
    <source>
        <dbReference type="Proteomes" id="UP000184394"/>
    </source>
</evidence>
<dbReference type="InterPro" id="IPR011990">
    <property type="entry name" value="TPR-like_helical_dom_sf"/>
</dbReference>
<feature type="transmembrane region" description="Helical" evidence="1">
    <location>
        <begin position="461"/>
        <end position="479"/>
    </location>
</feature>
<keyword evidence="1" id="KW-0812">Transmembrane</keyword>
<evidence type="ECO:0000256" key="1">
    <source>
        <dbReference type="SAM" id="Phobius"/>
    </source>
</evidence>
<keyword evidence="2" id="KW-0732">Signal</keyword>
<protein>
    <recommendedName>
        <fullName evidence="5">NHL repeat-containing protein</fullName>
    </recommendedName>
</protein>
<feature type="chain" id="PRO_5009927699" description="NHL repeat-containing protein" evidence="2">
    <location>
        <begin position="29"/>
        <end position="502"/>
    </location>
</feature>
<dbReference type="RefSeq" id="WP_081373490.1">
    <property type="nucleotide sequence ID" value="NZ_FRCT01000010.1"/>
</dbReference>
<gene>
    <name evidence="3" type="ORF">SAMN04487860_11021</name>
</gene>